<dbReference type="InterPro" id="IPR005184">
    <property type="entry name" value="DUF306_Meta_HslJ"/>
</dbReference>
<dbReference type="PANTHER" id="PTHR35535:SF1">
    <property type="entry name" value="HEAT SHOCK PROTEIN HSLJ"/>
    <property type="match status" value="1"/>
</dbReference>
<dbReference type="AlphaFoldDB" id="A0A1H3WY51"/>
<accession>A0A1H3WY51</accession>
<organism evidence="2 3">
    <name type="scientific">Bizionia paragorgiae</name>
    <dbReference type="NCBI Taxonomy" id="283786"/>
    <lineage>
        <taxon>Bacteria</taxon>
        <taxon>Pseudomonadati</taxon>
        <taxon>Bacteroidota</taxon>
        <taxon>Flavobacteriia</taxon>
        <taxon>Flavobacteriales</taxon>
        <taxon>Flavobacteriaceae</taxon>
        <taxon>Bizionia</taxon>
    </lineage>
</organism>
<dbReference type="STRING" id="283786.SAMN04487990_10461"/>
<dbReference type="EMBL" id="FNQK01000004">
    <property type="protein sequence ID" value="SDZ92127.1"/>
    <property type="molecule type" value="Genomic_DNA"/>
</dbReference>
<feature type="domain" description="DUF306" evidence="1">
    <location>
        <begin position="153"/>
        <end position="264"/>
    </location>
</feature>
<sequence length="268" mass="29648">MKFKIATLALIATVIMGCKSDKTTENEASQGDTVDITNTQWTLVTLEGNDLETAEQNGQIIHFTLHSEGNNVSGYAGCNRFTGKYSLDGDNRITFSALGTTRMACPNSTIDERNVLSVLEMTDNYTVDGEQLMLNKAKRAPLAVFSKSELDSKPITQIKWRLKSFEGKEIEKAENEEEDIYFMLNAVENRVEGFAGCNTISGSYTLNRGNKISFNGVAVTLKACPDMTFNEAEFLKVFEMADNYTINGDELNLNVGRRAPLAVFEAVK</sequence>
<dbReference type="Proteomes" id="UP000198846">
    <property type="component" value="Unassembled WGS sequence"/>
</dbReference>
<feature type="domain" description="DUF306" evidence="1">
    <location>
        <begin position="35"/>
        <end position="145"/>
    </location>
</feature>
<name>A0A1H3WY51_BIZPA</name>
<evidence type="ECO:0000259" key="1">
    <source>
        <dbReference type="Pfam" id="PF03724"/>
    </source>
</evidence>
<evidence type="ECO:0000313" key="3">
    <source>
        <dbReference type="Proteomes" id="UP000198846"/>
    </source>
</evidence>
<reference evidence="3" key="1">
    <citation type="submission" date="2016-10" db="EMBL/GenBank/DDBJ databases">
        <authorList>
            <person name="Varghese N."/>
            <person name="Submissions S."/>
        </authorList>
    </citation>
    <scope>NUCLEOTIDE SEQUENCE [LARGE SCALE GENOMIC DNA]</scope>
    <source>
        <strain evidence="3">DSM 23842</strain>
    </source>
</reference>
<dbReference type="PANTHER" id="PTHR35535">
    <property type="entry name" value="HEAT SHOCK PROTEIN HSLJ"/>
    <property type="match status" value="1"/>
</dbReference>
<keyword evidence="2" id="KW-0346">Stress response</keyword>
<dbReference type="PROSITE" id="PS51257">
    <property type="entry name" value="PROKAR_LIPOPROTEIN"/>
    <property type="match status" value="1"/>
</dbReference>
<protein>
    <submittedName>
        <fullName evidence="2">Heat shock protein HslJ</fullName>
    </submittedName>
</protein>
<keyword evidence="3" id="KW-1185">Reference proteome</keyword>
<gene>
    <name evidence="2" type="ORF">SAMN04487990_10461</name>
</gene>
<dbReference type="Gene3D" id="2.40.128.270">
    <property type="match status" value="2"/>
</dbReference>
<dbReference type="InterPro" id="IPR053147">
    <property type="entry name" value="Hsp_HslJ-like"/>
</dbReference>
<proteinExistence type="predicted"/>
<evidence type="ECO:0000313" key="2">
    <source>
        <dbReference type="EMBL" id="SDZ92127.1"/>
    </source>
</evidence>
<dbReference type="OrthoDB" id="880459at2"/>
<dbReference type="InterPro" id="IPR038670">
    <property type="entry name" value="HslJ-like_sf"/>
</dbReference>
<dbReference type="RefSeq" id="WP_092132610.1">
    <property type="nucleotide sequence ID" value="NZ_FNQK01000004.1"/>
</dbReference>
<dbReference type="Pfam" id="PF03724">
    <property type="entry name" value="META"/>
    <property type="match status" value="2"/>
</dbReference>